<dbReference type="InterPro" id="IPR025555">
    <property type="entry name" value="YppG"/>
</dbReference>
<sequence length="181" mass="20441">MFQKNRRFPARVQQPGGSGIYGRHRYYSAFPMQGSPQAQYQPQAFAGSQSAYFIPFQQAHNPPPYFQGYQHQMQPPIQPQVQPQAQQPVSQGLFQNPLQQEEAYQQPQSQQPHNPYPYMNPYPKQSFMAKQPSGVQSIMNSFKGQDGSLDFNKMMNTAGQMMSAVNQVSSMVKGLGGIFKV</sequence>
<dbReference type="AlphaFoldDB" id="U5LF95"/>
<accession>U5LF95</accession>
<dbReference type="Pfam" id="PF14179">
    <property type="entry name" value="YppG"/>
    <property type="match status" value="1"/>
</dbReference>
<organism evidence="1 2">
    <name type="scientific">Bacillus infantis NRRL B-14911</name>
    <dbReference type="NCBI Taxonomy" id="1367477"/>
    <lineage>
        <taxon>Bacteria</taxon>
        <taxon>Bacillati</taxon>
        <taxon>Bacillota</taxon>
        <taxon>Bacilli</taxon>
        <taxon>Bacillales</taxon>
        <taxon>Bacillaceae</taxon>
        <taxon>Bacillus</taxon>
    </lineage>
</organism>
<name>U5LF95_9BACI</name>
<dbReference type="HOGENOM" id="CLU_109246_1_1_9"/>
<reference evidence="1 2" key="1">
    <citation type="submission" date="2013-07" db="EMBL/GenBank/DDBJ databases">
        <title>Complete genome sequence of Bacillus infantis NRRL B-14911 that has potential to induce cardiac disease by antigenic mimicry.</title>
        <authorList>
            <person name="Massilamany C."/>
            <person name="Smith T.P.L."/>
            <person name="Loy J.D."/>
            <person name="Barletta R."/>
            <person name="Reddy J."/>
        </authorList>
    </citation>
    <scope>NUCLEOTIDE SEQUENCE [LARGE SCALE GENOMIC DNA]</scope>
    <source>
        <strain evidence="1 2">NRRL B-14911</strain>
    </source>
</reference>
<keyword evidence="2" id="KW-1185">Reference proteome</keyword>
<dbReference type="EMBL" id="CP006643">
    <property type="protein sequence ID" value="AGX05247.1"/>
    <property type="molecule type" value="Genomic_DNA"/>
</dbReference>
<evidence type="ECO:0008006" key="3">
    <source>
        <dbReference type="Google" id="ProtNLM"/>
    </source>
</evidence>
<dbReference type="STRING" id="1367477.N288_16800"/>
<dbReference type="PATRIC" id="fig|1367477.3.peg.3344"/>
<protein>
    <recommendedName>
        <fullName evidence="3">Spore coat protein</fullName>
    </recommendedName>
</protein>
<dbReference type="KEGG" id="bif:N288_16800"/>
<evidence type="ECO:0000313" key="1">
    <source>
        <dbReference type="EMBL" id="AGX05247.1"/>
    </source>
</evidence>
<dbReference type="Proteomes" id="UP000017805">
    <property type="component" value="Chromosome"/>
</dbReference>
<proteinExistence type="predicted"/>
<evidence type="ECO:0000313" key="2">
    <source>
        <dbReference type="Proteomes" id="UP000017805"/>
    </source>
</evidence>
<gene>
    <name evidence="1" type="ORF">N288_16800</name>
</gene>
<dbReference type="RefSeq" id="WP_009791245.1">
    <property type="nucleotide sequence ID" value="NC_022524.1"/>
</dbReference>